<sequence length="106" mass="11652">MPPLGLEMGHKFSTNKALCSLGQRRSRATQAHHVDVAAPMTPPQALPNQSTIRMYYGLTNLNRHFLAKLSQIGIFIEILAELAEKAKSILYSISSVTAVYSKGCFC</sequence>
<keyword evidence="2" id="KW-1185">Reference proteome</keyword>
<proteinExistence type="predicted"/>
<dbReference type="Proteomes" id="UP000499080">
    <property type="component" value="Unassembled WGS sequence"/>
</dbReference>
<comment type="caution">
    <text evidence="1">The sequence shown here is derived from an EMBL/GenBank/DDBJ whole genome shotgun (WGS) entry which is preliminary data.</text>
</comment>
<evidence type="ECO:0000313" key="2">
    <source>
        <dbReference type="Proteomes" id="UP000499080"/>
    </source>
</evidence>
<dbReference type="EMBL" id="BGPR01018809">
    <property type="protein sequence ID" value="GBN80196.1"/>
    <property type="molecule type" value="Genomic_DNA"/>
</dbReference>
<name>A0A4Y2RXT7_ARAVE</name>
<reference evidence="1 2" key="1">
    <citation type="journal article" date="2019" name="Sci. Rep.">
        <title>Orb-weaving spider Araneus ventricosus genome elucidates the spidroin gene catalogue.</title>
        <authorList>
            <person name="Kono N."/>
            <person name="Nakamura H."/>
            <person name="Ohtoshi R."/>
            <person name="Moran D.A.P."/>
            <person name="Shinohara A."/>
            <person name="Yoshida Y."/>
            <person name="Fujiwara M."/>
            <person name="Mori M."/>
            <person name="Tomita M."/>
            <person name="Arakawa K."/>
        </authorList>
    </citation>
    <scope>NUCLEOTIDE SEQUENCE [LARGE SCALE GENOMIC DNA]</scope>
</reference>
<evidence type="ECO:0000313" key="1">
    <source>
        <dbReference type="EMBL" id="GBN80196.1"/>
    </source>
</evidence>
<organism evidence="1 2">
    <name type="scientific">Araneus ventricosus</name>
    <name type="common">Orbweaver spider</name>
    <name type="synonym">Epeira ventricosa</name>
    <dbReference type="NCBI Taxonomy" id="182803"/>
    <lineage>
        <taxon>Eukaryota</taxon>
        <taxon>Metazoa</taxon>
        <taxon>Ecdysozoa</taxon>
        <taxon>Arthropoda</taxon>
        <taxon>Chelicerata</taxon>
        <taxon>Arachnida</taxon>
        <taxon>Araneae</taxon>
        <taxon>Araneomorphae</taxon>
        <taxon>Entelegynae</taxon>
        <taxon>Araneoidea</taxon>
        <taxon>Araneidae</taxon>
        <taxon>Araneus</taxon>
    </lineage>
</organism>
<gene>
    <name evidence="1" type="ORF">AVEN_250470_1</name>
</gene>
<protein>
    <submittedName>
        <fullName evidence="1">Uncharacterized protein</fullName>
    </submittedName>
</protein>
<dbReference type="AlphaFoldDB" id="A0A4Y2RXT7"/>
<accession>A0A4Y2RXT7</accession>